<evidence type="ECO:0000313" key="2">
    <source>
        <dbReference type="EMBL" id="CAI6333700.1"/>
    </source>
</evidence>
<evidence type="ECO:0000256" key="1">
    <source>
        <dbReference type="SAM" id="MobiDB-lite"/>
    </source>
</evidence>
<reference evidence="2" key="1">
    <citation type="submission" date="2023-01" db="EMBL/GenBank/DDBJ databases">
        <authorList>
            <person name="Van Ghelder C."/>
            <person name="Rancurel C."/>
        </authorList>
    </citation>
    <scope>NUCLEOTIDE SEQUENCE</scope>
    <source>
        <strain evidence="2">CNCM I-4278</strain>
    </source>
</reference>
<keyword evidence="3" id="KW-1185">Reference proteome</keyword>
<proteinExistence type="predicted"/>
<evidence type="ECO:0000313" key="3">
    <source>
        <dbReference type="Proteomes" id="UP001152607"/>
    </source>
</evidence>
<comment type="caution">
    <text evidence="2">The sequence shown here is derived from an EMBL/GenBank/DDBJ whole genome shotgun (WGS) entry which is preliminary data.</text>
</comment>
<feature type="region of interest" description="Disordered" evidence="1">
    <location>
        <begin position="18"/>
        <end position="48"/>
    </location>
</feature>
<feature type="compositionally biased region" description="Polar residues" evidence="1">
    <location>
        <begin position="18"/>
        <end position="32"/>
    </location>
</feature>
<organism evidence="2 3">
    <name type="scientific">Periconia digitata</name>
    <dbReference type="NCBI Taxonomy" id="1303443"/>
    <lineage>
        <taxon>Eukaryota</taxon>
        <taxon>Fungi</taxon>
        <taxon>Dikarya</taxon>
        <taxon>Ascomycota</taxon>
        <taxon>Pezizomycotina</taxon>
        <taxon>Dothideomycetes</taxon>
        <taxon>Pleosporomycetidae</taxon>
        <taxon>Pleosporales</taxon>
        <taxon>Massarineae</taxon>
        <taxon>Periconiaceae</taxon>
        <taxon>Periconia</taxon>
    </lineage>
</organism>
<protein>
    <submittedName>
        <fullName evidence="2">Uncharacterized protein</fullName>
    </submittedName>
</protein>
<dbReference type="InterPro" id="IPR024645">
    <property type="entry name" value="Mitochondr_Som1"/>
</dbReference>
<dbReference type="Pfam" id="PF11093">
    <property type="entry name" value="Mitochondr_Som1"/>
    <property type="match status" value="1"/>
</dbReference>
<dbReference type="OrthoDB" id="3983163at2759"/>
<dbReference type="GO" id="GO:0042720">
    <property type="term" value="C:mitochondrial inner membrane peptidase complex"/>
    <property type="evidence" value="ECO:0007669"/>
    <property type="project" value="InterPro"/>
</dbReference>
<accession>A0A9W4UCW9</accession>
<name>A0A9W4UCW9_9PLEO</name>
<dbReference type="AlphaFoldDB" id="A0A9W4UCW9"/>
<sequence>MAPPIPLISLSDLEQHATAVQPQSPFATSPTQRLRKNNTPPPPRALTDCPLKEITQYKCNAEKPKGAKRPVVICDPVVRLFRVCANGMHVETTAWEEWKAGQLQQSGVKEGKTT</sequence>
<gene>
    <name evidence="2" type="ORF">PDIGIT_LOCUS6748</name>
</gene>
<dbReference type="Proteomes" id="UP001152607">
    <property type="component" value="Unassembled WGS sequence"/>
</dbReference>
<dbReference type="EMBL" id="CAOQHR010000004">
    <property type="protein sequence ID" value="CAI6333700.1"/>
    <property type="molecule type" value="Genomic_DNA"/>
</dbReference>